<evidence type="ECO:0000313" key="2">
    <source>
        <dbReference type="EMBL" id="MPM46455.1"/>
    </source>
</evidence>
<dbReference type="AlphaFoldDB" id="A0A644ZZR2"/>
<sequence>MRERIVAPGSLCLAGAEKTTVMRPPTKGGSPEKQSFQPLNSGQASLHRSWGVGELADQSNKKKNRAASIFS</sequence>
<accession>A0A644ZZR2</accession>
<protein>
    <submittedName>
        <fullName evidence="2">Uncharacterized protein</fullName>
    </submittedName>
</protein>
<evidence type="ECO:0000256" key="1">
    <source>
        <dbReference type="SAM" id="MobiDB-lite"/>
    </source>
</evidence>
<comment type="caution">
    <text evidence="2">The sequence shown here is derived from an EMBL/GenBank/DDBJ whole genome shotgun (WGS) entry which is preliminary data.</text>
</comment>
<name>A0A644ZZR2_9ZZZZ</name>
<organism evidence="2">
    <name type="scientific">bioreactor metagenome</name>
    <dbReference type="NCBI Taxonomy" id="1076179"/>
    <lineage>
        <taxon>unclassified sequences</taxon>
        <taxon>metagenomes</taxon>
        <taxon>ecological metagenomes</taxon>
    </lineage>
</organism>
<reference evidence="2" key="1">
    <citation type="submission" date="2019-08" db="EMBL/GenBank/DDBJ databases">
        <authorList>
            <person name="Kucharzyk K."/>
            <person name="Murdoch R.W."/>
            <person name="Higgins S."/>
            <person name="Loffler F."/>
        </authorList>
    </citation>
    <scope>NUCLEOTIDE SEQUENCE</scope>
</reference>
<feature type="region of interest" description="Disordered" evidence="1">
    <location>
        <begin position="16"/>
        <end position="71"/>
    </location>
</feature>
<dbReference type="EMBL" id="VSSQ01011283">
    <property type="protein sequence ID" value="MPM46455.1"/>
    <property type="molecule type" value="Genomic_DNA"/>
</dbReference>
<proteinExistence type="predicted"/>
<gene>
    <name evidence="2" type="ORF">SDC9_93155</name>
</gene>
<feature type="compositionally biased region" description="Polar residues" evidence="1">
    <location>
        <begin position="32"/>
        <end position="46"/>
    </location>
</feature>